<accession>A0A0V0TN26</accession>
<feature type="compositionally biased region" description="Low complexity" evidence="2">
    <location>
        <begin position="490"/>
        <end position="510"/>
    </location>
</feature>
<evidence type="ECO:0000256" key="2">
    <source>
        <dbReference type="SAM" id="MobiDB-lite"/>
    </source>
</evidence>
<name>A0A0V0TN26_9BILA</name>
<evidence type="ECO:0000313" key="5">
    <source>
        <dbReference type="Proteomes" id="UP000055048"/>
    </source>
</evidence>
<evidence type="ECO:0000256" key="1">
    <source>
        <dbReference type="ARBA" id="ARBA00034780"/>
    </source>
</evidence>
<feature type="compositionally biased region" description="Polar residues" evidence="2">
    <location>
        <begin position="237"/>
        <end position="260"/>
    </location>
</feature>
<proteinExistence type="inferred from homology"/>
<comment type="caution">
    <text evidence="4">The sequence shown here is derived from an EMBL/GenBank/DDBJ whole genome shotgun (WGS) entry which is preliminary data.</text>
</comment>
<dbReference type="InterPro" id="IPR019448">
    <property type="entry name" value="NT-C2"/>
</dbReference>
<dbReference type="CDD" id="cd00030">
    <property type="entry name" value="C2"/>
    <property type="match status" value="1"/>
</dbReference>
<gene>
    <name evidence="4" type="primary">fam102a</name>
    <name evidence="4" type="ORF">T05_11661</name>
</gene>
<feature type="region of interest" description="Disordered" evidence="2">
    <location>
        <begin position="488"/>
        <end position="526"/>
    </location>
</feature>
<dbReference type="STRING" id="144512.A0A0V0TN26"/>
<dbReference type="Proteomes" id="UP000055048">
    <property type="component" value="Unassembled WGS sequence"/>
</dbReference>
<comment type="similarity">
    <text evidence="1">Belongs to the EEIG family.</text>
</comment>
<protein>
    <recommendedName>
        <fullName evidence="3">C2 NT-type domain-containing protein</fullName>
    </recommendedName>
</protein>
<evidence type="ECO:0000259" key="3">
    <source>
        <dbReference type="PROSITE" id="PS51840"/>
    </source>
</evidence>
<dbReference type="AlphaFoldDB" id="A0A0V0TN26"/>
<organism evidence="4 5">
    <name type="scientific">Trichinella murrelli</name>
    <dbReference type="NCBI Taxonomy" id="144512"/>
    <lineage>
        <taxon>Eukaryota</taxon>
        <taxon>Metazoa</taxon>
        <taxon>Ecdysozoa</taxon>
        <taxon>Nematoda</taxon>
        <taxon>Enoplea</taxon>
        <taxon>Dorylaimia</taxon>
        <taxon>Trichinellida</taxon>
        <taxon>Trichinellidae</taxon>
        <taxon>Trichinella</taxon>
    </lineage>
</organism>
<feature type="compositionally biased region" description="Polar residues" evidence="2">
    <location>
        <begin position="181"/>
        <end position="222"/>
    </location>
</feature>
<dbReference type="EMBL" id="JYDJ01000215">
    <property type="protein sequence ID" value="KRX39975.1"/>
    <property type="molecule type" value="Genomic_DNA"/>
</dbReference>
<dbReference type="PANTHER" id="PTHR21456">
    <property type="entry name" value="FAMILY WITH SEQUENCE SIMILARITY 102"/>
    <property type="match status" value="1"/>
</dbReference>
<dbReference type="PANTHER" id="PTHR21456:SF1">
    <property type="entry name" value="C2 NT-TYPE DOMAIN-CONTAINING PROTEIN"/>
    <property type="match status" value="1"/>
</dbReference>
<dbReference type="Pfam" id="PF10358">
    <property type="entry name" value="NT-C2"/>
    <property type="match status" value="1"/>
</dbReference>
<keyword evidence="5" id="KW-1185">Reference proteome</keyword>
<reference evidence="4 5" key="1">
    <citation type="submission" date="2015-01" db="EMBL/GenBank/DDBJ databases">
        <title>Evolution of Trichinella species and genotypes.</title>
        <authorList>
            <person name="Korhonen P.K."/>
            <person name="Edoardo P."/>
            <person name="Giuseppe L.R."/>
            <person name="Gasser R.B."/>
        </authorList>
    </citation>
    <scope>NUCLEOTIDE SEQUENCE [LARGE SCALE GENOMIC DNA]</scope>
    <source>
        <strain evidence="4">ISS417</strain>
    </source>
</reference>
<dbReference type="OrthoDB" id="3365224at2759"/>
<dbReference type="PROSITE" id="PS51840">
    <property type="entry name" value="C2_NT"/>
    <property type="match status" value="1"/>
</dbReference>
<dbReference type="InterPro" id="IPR039931">
    <property type="entry name" value="EEIG1/2-like"/>
</dbReference>
<evidence type="ECO:0000313" key="4">
    <source>
        <dbReference type="EMBL" id="KRX39975.1"/>
    </source>
</evidence>
<feature type="domain" description="C2 NT-type" evidence="3">
    <location>
        <begin position="17"/>
        <end position="162"/>
    </location>
</feature>
<feature type="region of interest" description="Disordered" evidence="2">
    <location>
        <begin position="181"/>
        <end position="260"/>
    </location>
</feature>
<sequence>MLHAMSSFIDHLLPSMNFVHRKKRFKFQVDLLLADMTNVPFVNATMYCKIRLVEGGNFCEHSSRAEVENHHIYWGEVFRFTCRPSSNIQTAVLEPCTCRISVRKEAKGGKAYQKIGFVDINLSEFAGSGIDGTTRLYLIEGYRAGKQRPDNSLLRINISMVLLSSDPCFKVPRMMNPVLTNSNDSADTLSPSTQQALYESDSETSTSSGFDSLNRKQLTKSVKSGAKRENDVPGHSRNASQTSQFSDYPSSISHSRQGSTESASAYHFHVDMTTMFASSKANTVKKVQTGAVELGSASTLDSTRVDAVELITELLKDYNSGAANEQNQQEDAQGLRFYVPKEDGSFAVVGPNEDDVCSKSEYSKRVQDCFKLVLLLLLLSYLEISSLKMSMEIAQPDIEYMIYVFLKSQHGLKVAAEIFRKSANLHLLSFPYHTEVKSDDFVEIVLKGAKTVIQQAQALQKQGVQVKVPETLLETATLLTEITEKFENYSSSSEGSSTSSSSSSSSTTSTDTNEFMSDLEYTENNE</sequence>